<evidence type="ECO:0000256" key="2">
    <source>
        <dbReference type="ARBA" id="ARBA00023125"/>
    </source>
</evidence>
<keyword evidence="2" id="KW-0238">DNA-binding</keyword>
<keyword evidence="3" id="KW-0804">Transcription</keyword>
<dbReference type="PANTHER" id="PTHR30136">
    <property type="entry name" value="HELIX-TURN-HELIX TRANSCRIPTIONAL REGULATOR, ICLR FAMILY"/>
    <property type="match status" value="1"/>
</dbReference>
<proteinExistence type="predicted"/>
<dbReference type="InterPro" id="IPR050707">
    <property type="entry name" value="HTH_MetabolicPath_Reg"/>
</dbReference>
<dbReference type="Gene3D" id="3.30.450.40">
    <property type="match status" value="1"/>
</dbReference>
<dbReference type="SUPFAM" id="SSF46785">
    <property type="entry name" value="Winged helix' DNA-binding domain"/>
    <property type="match status" value="1"/>
</dbReference>
<dbReference type="SMART" id="SM00346">
    <property type="entry name" value="HTH_ICLR"/>
    <property type="match status" value="1"/>
</dbReference>
<protein>
    <submittedName>
        <fullName evidence="6">Helix-turn-helix domain-containing protein</fullName>
    </submittedName>
</protein>
<keyword evidence="1" id="KW-0805">Transcription regulation</keyword>
<evidence type="ECO:0000313" key="6">
    <source>
        <dbReference type="EMBL" id="GAA2172013.1"/>
    </source>
</evidence>
<sequence length="235" mass="24186">MPEQTSGQLPGAQTLSRGLRALELLAEHSPLSIQELADHLGVHRSIAYRIVRTLEAHRLVVRDAGGRLELGAQLAVLAQSVDRDLRAAALPHLTTLATTTGCTAFVAVQDGDDVVTLVSVESRSARASVAQRPGSRHPLALGAPGIAIQTLLTTREWAALGHDDAMRAEVAVAAERGYATSSDEVVPGLSGVAAPIRHPLPPRAAVGVVTVGAADLDALGAASVDAARAIAADLA</sequence>
<feature type="domain" description="HTH iclR-type" evidence="4">
    <location>
        <begin position="12"/>
        <end position="72"/>
    </location>
</feature>
<evidence type="ECO:0000256" key="1">
    <source>
        <dbReference type="ARBA" id="ARBA00023015"/>
    </source>
</evidence>
<dbReference type="InterPro" id="IPR005471">
    <property type="entry name" value="Tscrpt_reg_IclR_N"/>
</dbReference>
<dbReference type="PROSITE" id="PS51078">
    <property type="entry name" value="ICLR_ED"/>
    <property type="match status" value="1"/>
</dbReference>
<dbReference type="InterPro" id="IPR014757">
    <property type="entry name" value="Tscrpt_reg_IclR_C"/>
</dbReference>
<reference evidence="6 7" key="1">
    <citation type="journal article" date="2019" name="Int. J. Syst. Evol. Microbiol.">
        <title>The Global Catalogue of Microorganisms (GCM) 10K type strain sequencing project: providing services to taxonomists for standard genome sequencing and annotation.</title>
        <authorList>
            <consortium name="The Broad Institute Genomics Platform"/>
            <consortium name="The Broad Institute Genome Sequencing Center for Infectious Disease"/>
            <person name="Wu L."/>
            <person name="Ma J."/>
        </authorList>
    </citation>
    <scope>NUCLEOTIDE SEQUENCE [LARGE SCALE GENOMIC DNA]</scope>
    <source>
        <strain evidence="6 7">JCM 16026</strain>
    </source>
</reference>
<evidence type="ECO:0000256" key="3">
    <source>
        <dbReference type="ARBA" id="ARBA00023163"/>
    </source>
</evidence>
<dbReference type="SUPFAM" id="SSF55781">
    <property type="entry name" value="GAF domain-like"/>
    <property type="match status" value="1"/>
</dbReference>
<dbReference type="PROSITE" id="PS51077">
    <property type="entry name" value="HTH_ICLR"/>
    <property type="match status" value="1"/>
</dbReference>
<dbReference type="Gene3D" id="1.10.10.10">
    <property type="entry name" value="Winged helix-like DNA-binding domain superfamily/Winged helix DNA-binding domain"/>
    <property type="match status" value="1"/>
</dbReference>
<dbReference type="InterPro" id="IPR036388">
    <property type="entry name" value="WH-like_DNA-bd_sf"/>
</dbReference>
<dbReference type="Pfam" id="PF01614">
    <property type="entry name" value="IclR_C"/>
    <property type="match status" value="1"/>
</dbReference>
<accession>A0ABN3ALK7</accession>
<dbReference type="PANTHER" id="PTHR30136:SF24">
    <property type="entry name" value="HTH-TYPE TRANSCRIPTIONAL REPRESSOR ALLR"/>
    <property type="match status" value="1"/>
</dbReference>
<dbReference type="InterPro" id="IPR029016">
    <property type="entry name" value="GAF-like_dom_sf"/>
</dbReference>
<name>A0ABN3ALK7_9MICO</name>
<organism evidence="6 7">
    <name type="scientific">Agrococcus versicolor</name>
    <dbReference type="NCBI Taxonomy" id="501482"/>
    <lineage>
        <taxon>Bacteria</taxon>
        <taxon>Bacillati</taxon>
        <taxon>Actinomycetota</taxon>
        <taxon>Actinomycetes</taxon>
        <taxon>Micrococcales</taxon>
        <taxon>Microbacteriaceae</taxon>
        <taxon>Agrococcus</taxon>
    </lineage>
</organism>
<dbReference type="InterPro" id="IPR036390">
    <property type="entry name" value="WH_DNA-bd_sf"/>
</dbReference>
<feature type="domain" description="IclR-ED" evidence="5">
    <location>
        <begin position="66"/>
        <end position="235"/>
    </location>
</feature>
<evidence type="ECO:0000259" key="4">
    <source>
        <dbReference type="PROSITE" id="PS51077"/>
    </source>
</evidence>
<keyword evidence="7" id="KW-1185">Reference proteome</keyword>
<gene>
    <name evidence="6" type="ORF">GCM10009846_08270</name>
</gene>
<comment type="caution">
    <text evidence="6">The sequence shown here is derived from an EMBL/GenBank/DDBJ whole genome shotgun (WGS) entry which is preliminary data.</text>
</comment>
<dbReference type="Proteomes" id="UP001501599">
    <property type="component" value="Unassembled WGS sequence"/>
</dbReference>
<dbReference type="RefSeq" id="WP_344340650.1">
    <property type="nucleotide sequence ID" value="NZ_BAAAQT010000005.1"/>
</dbReference>
<dbReference type="EMBL" id="BAAAQT010000005">
    <property type="protein sequence ID" value="GAA2172013.1"/>
    <property type="molecule type" value="Genomic_DNA"/>
</dbReference>
<evidence type="ECO:0000259" key="5">
    <source>
        <dbReference type="PROSITE" id="PS51078"/>
    </source>
</evidence>
<dbReference type="Pfam" id="PF09339">
    <property type="entry name" value="HTH_IclR"/>
    <property type="match status" value="1"/>
</dbReference>
<evidence type="ECO:0000313" key="7">
    <source>
        <dbReference type="Proteomes" id="UP001501599"/>
    </source>
</evidence>